<keyword evidence="1" id="KW-0343">GTPase activation</keyword>
<dbReference type="InterPro" id="IPR027107">
    <property type="entry name" value="Tuberin/Ral-act_asu"/>
</dbReference>
<dbReference type="InterPro" id="IPR000331">
    <property type="entry name" value="Rap/Ran_GAP_dom"/>
</dbReference>
<dbReference type="EMBL" id="VUJU01003607">
    <property type="protein sequence ID" value="KAF0757327.1"/>
    <property type="molecule type" value="Genomic_DNA"/>
</dbReference>
<dbReference type="Proteomes" id="UP000478052">
    <property type="component" value="Unassembled WGS sequence"/>
</dbReference>
<evidence type="ECO:0000313" key="6">
    <source>
        <dbReference type="Proteomes" id="UP000478052"/>
    </source>
</evidence>
<feature type="region of interest" description="Disordered" evidence="2">
    <location>
        <begin position="57"/>
        <end position="81"/>
    </location>
</feature>
<dbReference type="EMBL" id="VUJU01003576">
    <property type="protein sequence ID" value="KAF0757441.1"/>
    <property type="molecule type" value="Genomic_DNA"/>
</dbReference>
<dbReference type="PANTHER" id="PTHR10063">
    <property type="entry name" value="TUBERIN"/>
    <property type="match status" value="1"/>
</dbReference>
<organism evidence="4 6">
    <name type="scientific">Aphis craccivora</name>
    <name type="common">Cowpea aphid</name>
    <dbReference type="NCBI Taxonomy" id="307492"/>
    <lineage>
        <taxon>Eukaryota</taxon>
        <taxon>Metazoa</taxon>
        <taxon>Ecdysozoa</taxon>
        <taxon>Arthropoda</taxon>
        <taxon>Hexapoda</taxon>
        <taxon>Insecta</taxon>
        <taxon>Pterygota</taxon>
        <taxon>Neoptera</taxon>
        <taxon>Paraneoptera</taxon>
        <taxon>Hemiptera</taxon>
        <taxon>Sternorrhyncha</taxon>
        <taxon>Aphidomorpha</taxon>
        <taxon>Aphidoidea</taxon>
        <taxon>Aphididae</taxon>
        <taxon>Aphidini</taxon>
        <taxon>Aphis</taxon>
        <taxon>Aphis</taxon>
    </lineage>
</organism>
<sequence>MYNKTLETLTRVLARHVYGLDLADLPLDRISDKKSRRKRGSTTLNSAYNMCNLSHTRVNQQRGSVTDNQSDNTTKRRTHIKRSNSDSDITYCYLFQKYNETDTVFNITETPTTDDLKYSWKDEKSSKCLFNVRKCHSLENLSQLLMLRMRDSHSRSPSPVPSTGMESSLFKEAHMQIEIMSSQHPSSEKVTNKKSIMSGGDVRGWTPDVAAILWRRMLSALGDVNTLENPLLHEQVFQYLLDLSATMTKIYQNQGMVEEETFVSLELVPPISVISPWCFQASFKSALKLPKTYRNGKLHAYKLLCQMTLNNRDMPQGQKYVTQFFKVLHYGLTSSDQEVVNTILKNTGSEFFSHQLPGFTLLTLDFVHACNEVLSGTNVVLAPRAEAVSILGSLLSFPSNLTKVPYLKPDCHQFAITYCPDIKDTVITIMLKVAKKEPSALARCISLSNLGIFLCQELSNNSKHPCIKEAIITLLHALQFKNEKISQVACDNVLLLCDYVPNLLKHYPDIPPKVLEVLSATLANMLPIGDRNKRLLTSLVFCLAEWTMCIPVPLLLELRPKQSLSMTVFMVIDALSRTCNDKTIERLKKATEVNLEYSNEFIFDITLDNLKSGESKSTNKFGDHIMTPTHLNSTRHSLQIATKMIINHLLNHLGQFPMLIGPARLCSMVSEHDDTLNSISEQLTIDIFTVPSIQLFMSITNMLVMSIIELPALEVPGGGITAGLRTGLNQVRVLQRDLVGKSCWDISPLYCSPNYEPKSDDTLFITNPVQKTNEAEESIVVTYSTNCQTQHTIRHRAPNVLPTFENSADDLDNLDDLLQYVGYTSSECLEDMEILLNNPAVKSPMTSQLEQDIMSTILGQQFMDNSYTEKLNTVHYNHMEKRPQCSVHKSPFQNGRALFSELGFTSWDQRRQIYQLERNEKVLRELRVLDAQCCRDTHKIAIIYVAEGQEDKVSIISNTGGSQAYEDFISALAWEVRSINVLQTCSIELNYLFAQIIGGTGNSQWFYGWTATKQKRRYHNSILFDVVHRSCISRGHPNADNNHSRSIHTKSASIIVYTDCTSFDRSSFNESFYESQARHLGNDEVHIVWSEHSKDYRRGIIPTEFCDVLIIIYPLPNNLFRIQVSRKPEVPYFGPLYNEVIVQKSILANVVRCTAINASCAKRSMIPFYQQYYEERWRSLDMIMKNYKHSSTFEEFISNVYSPVQTTSPFQQQPYLRSNSEKYKSDDYILSGSSSSNLAAALIDSSHRNRNAKGLSIDWSKKNGTDVDVLISAGISPRPHKKLTSHQSLMR</sequence>
<dbReference type="GO" id="GO:0005634">
    <property type="term" value="C:nucleus"/>
    <property type="evidence" value="ECO:0007669"/>
    <property type="project" value="InterPro"/>
</dbReference>
<gene>
    <name evidence="5" type="ORF">FWK35_00019436</name>
    <name evidence="4" type="ORF">FWK35_00019646</name>
</gene>
<dbReference type="GO" id="GO:0051056">
    <property type="term" value="P:regulation of small GTPase mediated signal transduction"/>
    <property type="evidence" value="ECO:0007669"/>
    <property type="project" value="InterPro"/>
</dbReference>
<name>A0A6G0YKD0_APHCR</name>
<dbReference type="SUPFAM" id="SSF48371">
    <property type="entry name" value="ARM repeat"/>
    <property type="match status" value="1"/>
</dbReference>
<dbReference type="Gene3D" id="3.40.50.11210">
    <property type="entry name" value="Rap/Ran-GAP"/>
    <property type="match status" value="1"/>
</dbReference>
<dbReference type="GO" id="GO:0005737">
    <property type="term" value="C:cytoplasm"/>
    <property type="evidence" value="ECO:0007669"/>
    <property type="project" value="TreeGrafter"/>
</dbReference>
<feature type="compositionally biased region" description="Polar residues" evidence="2">
    <location>
        <begin position="57"/>
        <end position="72"/>
    </location>
</feature>
<dbReference type="OrthoDB" id="19311at2759"/>
<dbReference type="PROSITE" id="PS50085">
    <property type="entry name" value="RAPGAP"/>
    <property type="match status" value="1"/>
</dbReference>
<dbReference type="SUPFAM" id="SSF111347">
    <property type="entry name" value="Rap/Ran-GAP"/>
    <property type="match status" value="2"/>
</dbReference>
<comment type="caution">
    <text evidence="4">The sequence shown here is derived from an EMBL/GenBank/DDBJ whole genome shotgun (WGS) entry which is preliminary data.</text>
</comment>
<dbReference type="GO" id="GO:0005096">
    <property type="term" value="F:GTPase activator activity"/>
    <property type="evidence" value="ECO:0007669"/>
    <property type="project" value="UniProtKB-KW"/>
</dbReference>
<evidence type="ECO:0000313" key="5">
    <source>
        <dbReference type="EMBL" id="KAF0757441.1"/>
    </source>
</evidence>
<dbReference type="PANTHER" id="PTHR10063:SF11">
    <property type="entry name" value="RHO GTPASE-ACTIVATING PROTEIN CG5521-RELATED"/>
    <property type="match status" value="1"/>
</dbReference>
<proteinExistence type="predicted"/>
<keyword evidence="6" id="KW-1185">Reference proteome</keyword>
<evidence type="ECO:0000259" key="3">
    <source>
        <dbReference type="PROSITE" id="PS50085"/>
    </source>
</evidence>
<feature type="domain" description="Rap-GAP" evidence="3">
    <location>
        <begin position="926"/>
        <end position="1183"/>
    </location>
</feature>
<evidence type="ECO:0000256" key="2">
    <source>
        <dbReference type="SAM" id="MobiDB-lite"/>
    </source>
</evidence>
<dbReference type="InterPro" id="IPR035974">
    <property type="entry name" value="Rap/Ran-GAP_sf"/>
</dbReference>
<protein>
    <submittedName>
        <fullName evidence="4">Ral GTPase-activating protein subunit alpha-1 isoform X1</fullName>
    </submittedName>
</protein>
<evidence type="ECO:0000313" key="4">
    <source>
        <dbReference type="EMBL" id="KAF0757327.1"/>
    </source>
</evidence>
<dbReference type="Pfam" id="PF02145">
    <property type="entry name" value="Rap_GAP"/>
    <property type="match status" value="1"/>
</dbReference>
<reference evidence="4 6" key="1">
    <citation type="submission" date="2019-08" db="EMBL/GenBank/DDBJ databases">
        <title>Whole genome of Aphis craccivora.</title>
        <authorList>
            <person name="Voronova N.V."/>
            <person name="Shulinski R.S."/>
            <person name="Bandarenka Y.V."/>
            <person name="Zhorov D.G."/>
            <person name="Warner D."/>
        </authorList>
    </citation>
    <scope>NUCLEOTIDE SEQUENCE [LARGE SCALE GENOMIC DNA]</scope>
    <source>
        <strain evidence="4">180601</strain>
        <tissue evidence="4">Whole Body</tissue>
    </source>
</reference>
<evidence type="ECO:0000256" key="1">
    <source>
        <dbReference type="ARBA" id="ARBA00022468"/>
    </source>
</evidence>
<dbReference type="InterPro" id="IPR016024">
    <property type="entry name" value="ARM-type_fold"/>
</dbReference>
<accession>A0A6G0YKD0</accession>